<evidence type="ECO:0000313" key="3">
    <source>
        <dbReference type="EMBL" id="GFA70106.1"/>
    </source>
</evidence>
<gene>
    <name evidence="3" type="ORF">Tci_642078</name>
</gene>
<dbReference type="EMBL" id="BKCJ010471524">
    <property type="protein sequence ID" value="GFA70106.1"/>
    <property type="molecule type" value="Genomic_DNA"/>
</dbReference>
<dbReference type="AlphaFoldDB" id="A0A699K1V0"/>
<name>A0A699K1V0_TANCI</name>
<comment type="caution">
    <text evidence="3">The sequence shown here is derived from an EMBL/GenBank/DDBJ whole genome shotgun (WGS) entry which is preliminary data.</text>
</comment>
<protein>
    <submittedName>
        <fullName evidence="3">Uncharacterized protein</fullName>
    </submittedName>
</protein>
<sequence length="264" mass="29861">TTVAVKKVNDVTRLQALVDKKNVVVTKATIRDALRLDDVEGRKFNVSKHIFDSLVRNVDSPTKFYMYPRFLQLMIRKQVGDLSTHTTKYTSPALTQKVAKGDADEVHGEDVNVADVVTEWVISVKPTPPQSPQVQPQSPQPQPQQDAEISMNLLQELMDTCIALTKRVEHLELDKIAQALEITKLKQRVKKLERRNKPKVLKLRRLKWVGLAQRIDTSDDTVMDDDVAADAKDGQDADVQDNADIQRRTAKSQAEIYKIDLDNV</sequence>
<reference evidence="3" key="1">
    <citation type="journal article" date="2019" name="Sci. Rep.">
        <title>Draft genome of Tanacetum cinerariifolium, the natural source of mosquito coil.</title>
        <authorList>
            <person name="Yamashiro T."/>
            <person name="Shiraishi A."/>
            <person name="Satake H."/>
            <person name="Nakayama K."/>
        </authorList>
    </citation>
    <scope>NUCLEOTIDE SEQUENCE</scope>
</reference>
<feature type="coiled-coil region" evidence="1">
    <location>
        <begin position="154"/>
        <end position="195"/>
    </location>
</feature>
<keyword evidence="1" id="KW-0175">Coiled coil</keyword>
<evidence type="ECO:0000256" key="1">
    <source>
        <dbReference type="SAM" id="Coils"/>
    </source>
</evidence>
<feature type="non-terminal residue" evidence="3">
    <location>
        <position position="264"/>
    </location>
</feature>
<feature type="region of interest" description="Disordered" evidence="2">
    <location>
        <begin position="125"/>
        <end position="146"/>
    </location>
</feature>
<accession>A0A699K1V0</accession>
<feature type="non-terminal residue" evidence="3">
    <location>
        <position position="1"/>
    </location>
</feature>
<organism evidence="3">
    <name type="scientific">Tanacetum cinerariifolium</name>
    <name type="common">Dalmatian daisy</name>
    <name type="synonym">Chrysanthemum cinerariifolium</name>
    <dbReference type="NCBI Taxonomy" id="118510"/>
    <lineage>
        <taxon>Eukaryota</taxon>
        <taxon>Viridiplantae</taxon>
        <taxon>Streptophyta</taxon>
        <taxon>Embryophyta</taxon>
        <taxon>Tracheophyta</taxon>
        <taxon>Spermatophyta</taxon>
        <taxon>Magnoliopsida</taxon>
        <taxon>eudicotyledons</taxon>
        <taxon>Gunneridae</taxon>
        <taxon>Pentapetalae</taxon>
        <taxon>asterids</taxon>
        <taxon>campanulids</taxon>
        <taxon>Asterales</taxon>
        <taxon>Asteraceae</taxon>
        <taxon>Asteroideae</taxon>
        <taxon>Anthemideae</taxon>
        <taxon>Anthemidinae</taxon>
        <taxon>Tanacetum</taxon>
    </lineage>
</organism>
<proteinExistence type="predicted"/>
<evidence type="ECO:0000256" key="2">
    <source>
        <dbReference type="SAM" id="MobiDB-lite"/>
    </source>
</evidence>